<organism evidence="1 2">
    <name type="scientific">Lichtheimia corymbifera JMRC:FSU:9682</name>
    <dbReference type="NCBI Taxonomy" id="1263082"/>
    <lineage>
        <taxon>Eukaryota</taxon>
        <taxon>Fungi</taxon>
        <taxon>Fungi incertae sedis</taxon>
        <taxon>Mucoromycota</taxon>
        <taxon>Mucoromycotina</taxon>
        <taxon>Mucoromycetes</taxon>
        <taxon>Mucorales</taxon>
        <taxon>Lichtheimiaceae</taxon>
        <taxon>Lichtheimia</taxon>
    </lineage>
</organism>
<dbReference type="OrthoDB" id="2288305at2759"/>
<keyword evidence="2" id="KW-1185">Reference proteome</keyword>
<reference evidence="1" key="1">
    <citation type="submission" date="2013-08" db="EMBL/GenBank/DDBJ databases">
        <title>Gene expansion shapes genome architecture in the human pathogen Lichtheimia corymbifera: an evolutionary genomics analysis in the ancient terrestrial Mucorales (Mucoromycotina).</title>
        <authorList>
            <person name="Schwartze V.U."/>
            <person name="Winter S."/>
            <person name="Shelest E."/>
            <person name="Marcet-Houben M."/>
            <person name="Horn F."/>
            <person name="Wehner S."/>
            <person name="Hoffmann K."/>
            <person name="Riege K."/>
            <person name="Sammeth M."/>
            <person name="Nowrousian M."/>
            <person name="Valiante V."/>
            <person name="Linde J."/>
            <person name="Jacobsen I.D."/>
            <person name="Marz M."/>
            <person name="Brakhage A.A."/>
            <person name="Gabaldon T."/>
            <person name="Bocker S."/>
            <person name="Voigt K."/>
        </authorList>
    </citation>
    <scope>NUCLEOTIDE SEQUENCE [LARGE SCALE GENOMIC DNA]</scope>
    <source>
        <strain evidence="1">FSU 9682</strain>
    </source>
</reference>
<dbReference type="VEuPathDB" id="FungiDB:LCOR_05966.1"/>
<comment type="caution">
    <text evidence="1">The sequence shown here is derived from an EMBL/GenBank/DDBJ whole genome shotgun (WGS) entry which is preliminary data.</text>
</comment>
<dbReference type="InterPro" id="IPR027417">
    <property type="entry name" value="P-loop_NTPase"/>
</dbReference>
<gene>
    <name evidence="1" type="ORF">LCOR_05966.1</name>
</gene>
<dbReference type="STRING" id="1263082.A0A068RYQ9"/>
<evidence type="ECO:0000313" key="2">
    <source>
        <dbReference type="Proteomes" id="UP000027586"/>
    </source>
</evidence>
<sequence length="478" mass="54876">MAMSKIHTVAYVQPPTITQSPSAPCLRINTTVPGSSIAVDIPSDITAFGPIRARYYFSRCVTQPEQCKPEVEDLVQMALEGYNSAAIFMSTGPLDSFKSRQTMIYQILSHLDEKLDESKEQDGSRSFQLHYAYLGLDEKDYYDLRVNRKLKKQEIDKNGWEAIMEPADNANDMWKIPKYGARVPFVLKIRLSGDQHFLGTITIIDLLFPFCPPSAIDDQDHAFPELVQFLNNYANVNYEGSIINDTNHLLTKITAECFYGSCKTVVFAYINEYPDDILRDTIDTLELMQTVREIRTVAIRNAMENRKANMYEQQVNILQRQYESEHNVASNLVQQLNVKDMDIHRLEAEKACVQRGLEERSEKMECSLELQKLKAAYDDSKRTTETAFLQKRIHQFASSLTHAKDIIKKYQDNLQDIKREQLPVNLEEGEKIQSIKDEKAADDAWNEHQAQVFESLIGQLDQMQNELGDIKTIVFEKS</sequence>
<dbReference type="AlphaFoldDB" id="A0A068RYQ9"/>
<proteinExistence type="predicted"/>
<name>A0A068RYQ9_9FUNG</name>
<evidence type="ECO:0000313" key="1">
    <source>
        <dbReference type="EMBL" id="CDH54747.1"/>
    </source>
</evidence>
<dbReference type="SUPFAM" id="SSF52540">
    <property type="entry name" value="P-loop containing nucleoside triphosphate hydrolases"/>
    <property type="match status" value="1"/>
</dbReference>
<dbReference type="Gene3D" id="3.40.850.10">
    <property type="entry name" value="Kinesin motor domain"/>
    <property type="match status" value="1"/>
</dbReference>
<dbReference type="InterPro" id="IPR036961">
    <property type="entry name" value="Kinesin_motor_dom_sf"/>
</dbReference>
<dbReference type="Proteomes" id="UP000027586">
    <property type="component" value="Unassembled WGS sequence"/>
</dbReference>
<dbReference type="EMBL" id="CBTN010000025">
    <property type="protein sequence ID" value="CDH54747.1"/>
    <property type="molecule type" value="Genomic_DNA"/>
</dbReference>
<accession>A0A068RYQ9</accession>
<protein>
    <submittedName>
        <fullName evidence="1">Uncharacterized protein</fullName>
    </submittedName>
</protein>